<organism evidence="2">
    <name type="scientific">Pinus koraiensis</name>
    <name type="common">Korean pine</name>
    <dbReference type="NCBI Taxonomy" id="88728"/>
    <lineage>
        <taxon>Eukaryota</taxon>
        <taxon>Viridiplantae</taxon>
        <taxon>Streptophyta</taxon>
        <taxon>Embryophyta</taxon>
        <taxon>Tracheophyta</taxon>
        <taxon>Spermatophyta</taxon>
        <taxon>Pinopsida</taxon>
        <taxon>Pinidae</taxon>
        <taxon>Conifers I</taxon>
        <taxon>Pinales</taxon>
        <taxon>Pinaceae</taxon>
        <taxon>Pinus</taxon>
        <taxon>Pinus subgen. Strobus</taxon>
    </lineage>
</organism>
<protein>
    <submittedName>
        <fullName evidence="2">ORF50j</fullName>
    </submittedName>
</protein>
<reference evidence="2" key="1">
    <citation type="submission" date="2007-04" db="EMBL/GenBank/DDBJ databases">
        <authorList>
            <person name="Noh E.W."/>
            <person name="Lee J.S."/>
            <person name="Choi Y.I."/>
            <person name="Han M.S."/>
            <person name="Yi Y.S."/>
            <person name="Han S.U."/>
        </authorList>
    </citation>
    <scope>NUCLEOTIDE SEQUENCE</scope>
</reference>
<name>A4QM98_PINKO</name>
<feature type="compositionally biased region" description="Basic and acidic residues" evidence="1">
    <location>
        <begin position="38"/>
        <end position="50"/>
    </location>
</feature>
<dbReference type="GeneID" id="5048413"/>
<feature type="region of interest" description="Disordered" evidence="1">
    <location>
        <begin position="1"/>
        <end position="50"/>
    </location>
</feature>
<geneLocation type="chloroplast" evidence="2"/>
<sequence length="50" mass="5649">MERTGSKSRSIPFSNPAAAARALPACHKWPTKKKNPRTKWEVDNQLRGET</sequence>
<evidence type="ECO:0000313" key="2">
    <source>
        <dbReference type="EMBL" id="ABP35435.1"/>
    </source>
</evidence>
<dbReference type="EMBL" id="AY228468">
    <property type="protein sequence ID" value="ABP35435.1"/>
    <property type="molecule type" value="Genomic_DNA"/>
</dbReference>
<feature type="compositionally biased region" description="Low complexity" evidence="1">
    <location>
        <begin position="16"/>
        <end position="25"/>
    </location>
</feature>
<keyword evidence="2" id="KW-0934">Plastid</keyword>
<accession>A4QM98</accession>
<proteinExistence type="predicted"/>
<dbReference type="RefSeq" id="YP_001152192.1">
    <property type="nucleotide sequence ID" value="NC_004677.2"/>
</dbReference>
<evidence type="ECO:0000256" key="1">
    <source>
        <dbReference type="SAM" id="MobiDB-lite"/>
    </source>
</evidence>
<keyword evidence="2" id="KW-0150">Chloroplast</keyword>
<dbReference type="AlphaFoldDB" id="A4QM98"/>